<comment type="caution">
    <text evidence="2">The sequence shown here is derived from an EMBL/GenBank/DDBJ whole genome shotgun (WGS) entry which is preliminary data.</text>
</comment>
<dbReference type="AlphaFoldDB" id="A0AAV3TX88"/>
<accession>A0AAV3TX88</accession>
<proteinExistence type="predicted"/>
<keyword evidence="3" id="KW-1185">Reference proteome</keyword>
<dbReference type="EMBL" id="BAABLX010000003">
    <property type="protein sequence ID" value="GAA4930802.1"/>
    <property type="molecule type" value="Genomic_DNA"/>
</dbReference>
<dbReference type="Proteomes" id="UP001409585">
    <property type="component" value="Unassembled WGS sequence"/>
</dbReference>
<evidence type="ECO:0000313" key="3">
    <source>
        <dbReference type="Proteomes" id="UP001409585"/>
    </source>
</evidence>
<evidence type="ECO:0000256" key="1">
    <source>
        <dbReference type="SAM" id="MobiDB-lite"/>
    </source>
</evidence>
<organism evidence="2 3">
    <name type="scientific">Halioxenophilus aromaticivorans</name>
    <dbReference type="NCBI Taxonomy" id="1306992"/>
    <lineage>
        <taxon>Bacteria</taxon>
        <taxon>Pseudomonadati</taxon>
        <taxon>Pseudomonadota</taxon>
        <taxon>Gammaproteobacteria</taxon>
        <taxon>Alteromonadales</taxon>
        <taxon>Alteromonadaceae</taxon>
        <taxon>Halioxenophilus</taxon>
    </lineage>
</organism>
<sequence length="79" mass="8543">MAVDKPSASNQLPASDMHSNEPKLPAGFAYNAQNWLVMQSAGQDSPVKICSWLQVAARTRDPQGDTSLYKQKGAIYCTG</sequence>
<reference evidence="3" key="1">
    <citation type="journal article" date="2019" name="Int. J. Syst. Evol. Microbiol.">
        <title>The Global Catalogue of Microorganisms (GCM) 10K type strain sequencing project: providing services to taxonomists for standard genome sequencing and annotation.</title>
        <authorList>
            <consortium name="The Broad Institute Genomics Platform"/>
            <consortium name="The Broad Institute Genome Sequencing Center for Infectious Disease"/>
            <person name="Wu L."/>
            <person name="Ma J."/>
        </authorList>
    </citation>
    <scope>NUCLEOTIDE SEQUENCE [LARGE SCALE GENOMIC DNA]</scope>
    <source>
        <strain evidence="3">JCM 19134</strain>
    </source>
</reference>
<evidence type="ECO:0000313" key="2">
    <source>
        <dbReference type="EMBL" id="GAA4930802.1"/>
    </source>
</evidence>
<feature type="region of interest" description="Disordered" evidence="1">
    <location>
        <begin position="1"/>
        <end position="20"/>
    </location>
</feature>
<gene>
    <name evidence="2" type="ORF">GCM10025791_03530</name>
</gene>
<protein>
    <submittedName>
        <fullName evidence="2">Uncharacterized protein</fullName>
    </submittedName>
</protein>
<name>A0AAV3TX88_9ALTE</name>